<dbReference type="EMBL" id="CP039350">
    <property type="protein sequence ID" value="QCD96714.1"/>
    <property type="molecule type" value="Genomic_DNA"/>
</dbReference>
<dbReference type="AlphaFoldDB" id="A0A4D6MA59"/>
<feature type="coiled-coil region" evidence="1">
    <location>
        <begin position="57"/>
        <end position="91"/>
    </location>
</feature>
<sequence>MPKRPETWGTLKFPTCKNLWLRFEFMTVPKGKHPSPFKRVLEKTERRVGTLLQRELKEGGRARMEELKTQAAKHEEEKAVWEKELDEWASERKRLGSWKEHINGFNKGLRQATFFYKVVDAIDSKYNVNKDVIDGRLVDEEDLSTE</sequence>
<accession>A0A4D6MA59</accession>
<organism evidence="2 3">
    <name type="scientific">Vigna unguiculata</name>
    <name type="common">Cowpea</name>
    <dbReference type="NCBI Taxonomy" id="3917"/>
    <lineage>
        <taxon>Eukaryota</taxon>
        <taxon>Viridiplantae</taxon>
        <taxon>Streptophyta</taxon>
        <taxon>Embryophyta</taxon>
        <taxon>Tracheophyta</taxon>
        <taxon>Spermatophyta</taxon>
        <taxon>Magnoliopsida</taxon>
        <taxon>eudicotyledons</taxon>
        <taxon>Gunneridae</taxon>
        <taxon>Pentapetalae</taxon>
        <taxon>rosids</taxon>
        <taxon>fabids</taxon>
        <taxon>Fabales</taxon>
        <taxon>Fabaceae</taxon>
        <taxon>Papilionoideae</taxon>
        <taxon>50 kb inversion clade</taxon>
        <taxon>NPAAA clade</taxon>
        <taxon>indigoferoid/millettioid clade</taxon>
        <taxon>Phaseoleae</taxon>
        <taxon>Vigna</taxon>
    </lineage>
</organism>
<proteinExistence type="predicted"/>
<evidence type="ECO:0000313" key="2">
    <source>
        <dbReference type="EMBL" id="QCD96714.1"/>
    </source>
</evidence>
<protein>
    <submittedName>
        <fullName evidence="2">Uncharacterized protein</fullName>
    </submittedName>
</protein>
<gene>
    <name evidence="2" type="ORF">DEO72_LG6g1422</name>
</gene>
<name>A0A4D6MA59_VIGUN</name>
<dbReference type="Proteomes" id="UP000501690">
    <property type="component" value="Linkage Group LG6"/>
</dbReference>
<reference evidence="2 3" key="1">
    <citation type="submission" date="2019-04" db="EMBL/GenBank/DDBJ databases">
        <title>An improved genome assembly and genetic linkage map for asparagus bean, Vigna unguiculata ssp. sesquipedialis.</title>
        <authorList>
            <person name="Xia Q."/>
            <person name="Zhang R."/>
            <person name="Dong Y."/>
        </authorList>
    </citation>
    <scope>NUCLEOTIDE SEQUENCE [LARGE SCALE GENOMIC DNA]</scope>
    <source>
        <tissue evidence="2">Leaf</tissue>
    </source>
</reference>
<keyword evidence="3" id="KW-1185">Reference proteome</keyword>
<evidence type="ECO:0000313" key="3">
    <source>
        <dbReference type="Proteomes" id="UP000501690"/>
    </source>
</evidence>
<evidence type="ECO:0000256" key="1">
    <source>
        <dbReference type="SAM" id="Coils"/>
    </source>
</evidence>
<keyword evidence="1" id="KW-0175">Coiled coil</keyword>